<dbReference type="EMBL" id="SRLO01000183">
    <property type="protein sequence ID" value="TNN68857.1"/>
    <property type="molecule type" value="Genomic_DNA"/>
</dbReference>
<gene>
    <name evidence="1" type="ORF">EYF80_020892</name>
</gene>
<dbReference type="Proteomes" id="UP000314294">
    <property type="component" value="Unassembled WGS sequence"/>
</dbReference>
<accession>A0A4Z2HT18</accession>
<protein>
    <submittedName>
        <fullName evidence="1">Uncharacterized protein</fullName>
    </submittedName>
</protein>
<sequence>MVAHPRSTAAVKLWGLAAGSWHTAHSLRDNEGLEVAISLNPRFQPIPAHHQSKHTISPSTTAWELRGGLSSNLPKVLHVLNLKRAHWVPSQAEADESHTSQFERLKIWGVEI</sequence>
<reference evidence="1 2" key="1">
    <citation type="submission" date="2019-03" db="EMBL/GenBank/DDBJ databases">
        <title>First draft genome of Liparis tanakae, snailfish: a comprehensive survey of snailfish specific genes.</title>
        <authorList>
            <person name="Kim W."/>
            <person name="Song I."/>
            <person name="Jeong J.-H."/>
            <person name="Kim D."/>
            <person name="Kim S."/>
            <person name="Ryu S."/>
            <person name="Song J.Y."/>
            <person name="Lee S.K."/>
        </authorList>
    </citation>
    <scope>NUCLEOTIDE SEQUENCE [LARGE SCALE GENOMIC DNA]</scope>
    <source>
        <tissue evidence="1">Muscle</tissue>
    </source>
</reference>
<organism evidence="1 2">
    <name type="scientific">Liparis tanakae</name>
    <name type="common">Tanaka's snailfish</name>
    <dbReference type="NCBI Taxonomy" id="230148"/>
    <lineage>
        <taxon>Eukaryota</taxon>
        <taxon>Metazoa</taxon>
        <taxon>Chordata</taxon>
        <taxon>Craniata</taxon>
        <taxon>Vertebrata</taxon>
        <taxon>Euteleostomi</taxon>
        <taxon>Actinopterygii</taxon>
        <taxon>Neopterygii</taxon>
        <taxon>Teleostei</taxon>
        <taxon>Neoteleostei</taxon>
        <taxon>Acanthomorphata</taxon>
        <taxon>Eupercaria</taxon>
        <taxon>Perciformes</taxon>
        <taxon>Cottioidei</taxon>
        <taxon>Cottales</taxon>
        <taxon>Liparidae</taxon>
        <taxon>Liparis</taxon>
    </lineage>
</organism>
<dbReference type="AlphaFoldDB" id="A0A4Z2HT18"/>
<evidence type="ECO:0000313" key="2">
    <source>
        <dbReference type="Proteomes" id="UP000314294"/>
    </source>
</evidence>
<comment type="caution">
    <text evidence="1">The sequence shown here is derived from an EMBL/GenBank/DDBJ whole genome shotgun (WGS) entry which is preliminary data.</text>
</comment>
<evidence type="ECO:0000313" key="1">
    <source>
        <dbReference type="EMBL" id="TNN68857.1"/>
    </source>
</evidence>
<keyword evidence="2" id="KW-1185">Reference proteome</keyword>
<proteinExistence type="predicted"/>
<name>A0A4Z2HT18_9TELE</name>